<organism evidence="1 2">
    <name type="scientific">Coniosporium uncinatum</name>
    <dbReference type="NCBI Taxonomy" id="93489"/>
    <lineage>
        <taxon>Eukaryota</taxon>
        <taxon>Fungi</taxon>
        <taxon>Dikarya</taxon>
        <taxon>Ascomycota</taxon>
        <taxon>Pezizomycotina</taxon>
        <taxon>Dothideomycetes</taxon>
        <taxon>Dothideomycetes incertae sedis</taxon>
        <taxon>Coniosporium</taxon>
    </lineage>
</organism>
<dbReference type="EMBL" id="JAWDJW010000099">
    <property type="protein sequence ID" value="KAK3081660.1"/>
    <property type="molecule type" value="Genomic_DNA"/>
</dbReference>
<evidence type="ECO:0000313" key="2">
    <source>
        <dbReference type="Proteomes" id="UP001186974"/>
    </source>
</evidence>
<gene>
    <name evidence="1" type="ORF">LTS18_004191</name>
</gene>
<proteinExistence type="predicted"/>
<accession>A0ACC3DXV8</accession>
<name>A0ACC3DXV8_9PEZI</name>
<reference evidence="1" key="1">
    <citation type="submission" date="2024-09" db="EMBL/GenBank/DDBJ databases">
        <title>Black Yeasts Isolated from many extreme environments.</title>
        <authorList>
            <person name="Coleine C."/>
            <person name="Stajich J.E."/>
            <person name="Selbmann L."/>
        </authorList>
    </citation>
    <scope>NUCLEOTIDE SEQUENCE</scope>
    <source>
        <strain evidence="1">CCFEE 5737</strain>
    </source>
</reference>
<comment type="caution">
    <text evidence="1">The sequence shown here is derived from an EMBL/GenBank/DDBJ whole genome shotgun (WGS) entry which is preliminary data.</text>
</comment>
<protein>
    <submittedName>
        <fullName evidence="1">Uncharacterized protein</fullName>
    </submittedName>
</protein>
<sequence>MPALYQDRAGISLFSAQWSTGEKQPIPEKTIQQVVFALQRFRATCRDFGVKDENIRLIATEATRVALNSKEFTSEIKSCTGIDVEMLPKEEEGRIGAHGIASSFIKVKGLVMDLGGGSTQITWMLSEDGEVRMSEKGSVSMPYGAAALSIRLDEANRAGKKAVEELRREIVSNFKSAITDINLPPELQGEADESGLALYLSGGGFRGWGFVLMSQHPVQPYPIPIINGFKTTPAAFKDTEVVQAAVHASQNTEEDSIFRVSARRASQVPAVAFLVSCLAETLPTITNVHFCQGGVREGSLYSTLPPKTRAEHPLVVATSATTPHSAPKLLKLIQAATPLPSDSSTFPGALISTSVLTAFVRSLYVHASLLKDLRAAAALRYTVSGQLAGLHGIGHMTRAALALLLCERWGGRGSLPPSDEDFYTRLLQLVGAKVAWWCAYIGRVGALVAEMYPAGVVGAEQDVATITSSWKTLAKGPHGSVAGGEVKLEVAFRGNEDVVLLADALQKALKLVDKVGKRKHWPRPEFGHEVDLKVFTEEGKLKGKRWKGKEMRDGQAGATDMDMDD</sequence>
<dbReference type="Proteomes" id="UP001186974">
    <property type="component" value="Unassembled WGS sequence"/>
</dbReference>
<keyword evidence="2" id="KW-1185">Reference proteome</keyword>
<evidence type="ECO:0000313" key="1">
    <source>
        <dbReference type="EMBL" id="KAK3081660.1"/>
    </source>
</evidence>